<feature type="region of interest" description="Disordered" evidence="1">
    <location>
        <begin position="1"/>
        <end position="31"/>
    </location>
</feature>
<dbReference type="Proteomes" id="UP001221898">
    <property type="component" value="Unassembled WGS sequence"/>
</dbReference>
<dbReference type="EMBL" id="JAINUG010000171">
    <property type="protein sequence ID" value="KAJ8390250.1"/>
    <property type="molecule type" value="Genomic_DNA"/>
</dbReference>
<feature type="compositionally biased region" description="Basic and acidic residues" evidence="1">
    <location>
        <begin position="1"/>
        <end position="13"/>
    </location>
</feature>
<evidence type="ECO:0000313" key="3">
    <source>
        <dbReference type="Proteomes" id="UP001221898"/>
    </source>
</evidence>
<dbReference type="AlphaFoldDB" id="A0AAD7RU44"/>
<comment type="caution">
    <text evidence="2">The sequence shown here is derived from an EMBL/GenBank/DDBJ whole genome shotgun (WGS) entry which is preliminary data.</text>
</comment>
<feature type="region of interest" description="Disordered" evidence="1">
    <location>
        <begin position="53"/>
        <end position="72"/>
    </location>
</feature>
<keyword evidence="3" id="KW-1185">Reference proteome</keyword>
<feature type="region of interest" description="Disordered" evidence="1">
    <location>
        <begin position="81"/>
        <end position="127"/>
    </location>
</feature>
<organism evidence="2 3">
    <name type="scientific">Aldrovandia affinis</name>
    <dbReference type="NCBI Taxonomy" id="143900"/>
    <lineage>
        <taxon>Eukaryota</taxon>
        <taxon>Metazoa</taxon>
        <taxon>Chordata</taxon>
        <taxon>Craniata</taxon>
        <taxon>Vertebrata</taxon>
        <taxon>Euteleostomi</taxon>
        <taxon>Actinopterygii</taxon>
        <taxon>Neopterygii</taxon>
        <taxon>Teleostei</taxon>
        <taxon>Notacanthiformes</taxon>
        <taxon>Halosauridae</taxon>
        <taxon>Aldrovandia</taxon>
    </lineage>
</organism>
<gene>
    <name evidence="2" type="ORF">AAFF_G00108190</name>
</gene>
<feature type="compositionally biased region" description="Polar residues" evidence="1">
    <location>
        <begin position="81"/>
        <end position="96"/>
    </location>
</feature>
<evidence type="ECO:0000313" key="2">
    <source>
        <dbReference type="EMBL" id="KAJ8390250.1"/>
    </source>
</evidence>
<sequence length="127" mass="14324">MSDHKRRWNKEEDLPIYLARPGTTAQTPRQKSYGMFSSVEGAYENKTIDFDSYSVGRKGNRAPRSGSRENLVDGDYFSWSASDASDRGSSFVSSPSDKNDRTPGVEIKYPSGKEFLQGEQDAKVRYH</sequence>
<accession>A0AAD7RU44</accession>
<proteinExistence type="predicted"/>
<protein>
    <submittedName>
        <fullName evidence="2">Uncharacterized protein</fullName>
    </submittedName>
</protein>
<name>A0AAD7RU44_9TELE</name>
<evidence type="ECO:0000256" key="1">
    <source>
        <dbReference type="SAM" id="MobiDB-lite"/>
    </source>
</evidence>
<reference evidence="2" key="1">
    <citation type="journal article" date="2023" name="Science">
        <title>Genome structures resolve the early diversification of teleost fishes.</title>
        <authorList>
            <person name="Parey E."/>
            <person name="Louis A."/>
            <person name="Montfort J."/>
            <person name="Bouchez O."/>
            <person name="Roques C."/>
            <person name="Iampietro C."/>
            <person name="Lluch J."/>
            <person name="Castinel A."/>
            <person name="Donnadieu C."/>
            <person name="Desvignes T."/>
            <person name="Floi Bucao C."/>
            <person name="Jouanno E."/>
            <person name="Wen M."/>
            <person name="Mejri S."/>
            <person name="Dirks R."/>
            <person name="Jansen H."/>
            <person name="Henkel C."/>
            <person name="Chen W.J."/>
            <person name="Zahm M."/>
            <person name="Cabau C."/>
            <person name="Klopp C."/>
            <person name="Thompson A.W."/>
            <person name="Robinson-Rechavi M."/>
            <person name="Braasch I."/>
            <person name="Lecointre G."/>
            <person name="Bobe J."/>
            <person name="Postlethwait J.H."/>
            <person name="Berthelot C."/>
            <person name="Roest Crollius H."/>
            <person name="Guiguen Y."/>
        </authorList>
    </citation>
    <scope>NUCLEOTIDE SEQUENCE</scope>
    <source>
        <strain evidence="2">NC1722</strain>
    </source>
</reference>